<dbReference type="GO" id="GO:0008909">
    <property type="term" value="F:isochorismate synthase activity"/>
    <property type="evidence" value="ECO:0007669"/>
    <property type="project" value="UniProtKB-EC"/>
</dbReference>
<evidence type="ECO:0000256" key="3">
    <source>
        <dbReference type="ARBA" id="ARBA00012824"/>
    </source>
</evidence>
<evidence type="ECO:0000259" key="6">
    <source>
        <dbReference type="Pfam" id="PF00425"/>
    </source>
</evidence>
<comment type="similarity">
    <text evidence="2">Belongs to the isochorismate synthase family.</text>
</comment>
<feature type="domain" description="Chorismate-utilising enzyme C-terminal" evidence="6">
    <location>
        <begin position="84"/>
        <end position="342"/>
    </location>
</feature>
<evidence type="ECO:0000256" key="5">
    <source>
        <dbReference type="ARBA" id="ARBA00041564"/>
    </source>
</evidence>
<evidence type="ECO:0000256" key="1">
    <source>
        <dbReference type="ARBA" id="ARBA00000799"/>
    </source>
</evidence>
<dbReference type="AlphaFoldDB" id="A0A6B8W4Z7"/>
<dbReference type="Proteomes" id="UP000424462">
    <property type="component" value="Chromosome"/>
</dbReference>
<dbReference type="PANTHER" id="PTHR42839">
    <property type="entry name" value="ISOCHORISMATE SYNTHASE ENTC"/>
    <property type="match status" value="1"/>
</dbReference>
<comment type="catalytic activity">
    <reaction evidence="1">
        <text>chorismate = isochorismate</text>
        <dbReference type="Rhea" id="RHEA:18985"/>
        <dbReference type="ChEBI" id="CHEBI:29748"/>
        <dbReference type="ChEBI" id="CHEBI:29780"/>
        <dbReference type="EC" id="5.4.4.2"/>
    </reaction>
</comment>
<dbReference type="KEGG" id="cok:COCCU_02355"/>
<proteinExistence type="inferred from homology"/>
<evidence type="ECO:0000256" key="4">
    <source>
        <dbReference type="ARBA" id="ARBA00023235"/>
    </source>
</evidence>
<dbReference type="Gene3D" id="3.60.120.10">
    <property type="entry name" value="Anthranilate synthase"/>
    <property type="match status" value="1"/>
</dbReference>
<dbReference type="InterPro" id="IPR004561">
    <property type="entry name" value="IsoChor_synthase"/>
</dbReference>
<protein>
    <recommendedName>
        <fullName evidence="3">isochorismate synthase</fullName>
        <ecNumber evidence="3">5.4.4.2</ecNumber>
    </recommendedName>
    <alternativeName>
        <fullName evidence="5">Isochorismate mutase</fullName>
    </alternativeName>
</protein>
<sequence>MYSFIFTDSQQTLEAEGVQDSWGSVAEALSSGASLVVGALPFHPEETPALFAPQSFSFRRGAPELPTGKLPEVHDIAEMTSRGEHANRVEQAVSQIRSGKFQKLVLSREERYLLAAQPSPEVLLGSFLTGSGTGHGHLVDLGSAGHRYRGAQLIGSSPELLIAKRGEFIESYPLAGTIPRCPDPDEDQARADGLLRSGKDIAEHGFVTEDIRRVLEPYCVELKIPEVPSLTATSHTWHLGTRIRGRLKDPRVPVLELAAVLHPTPAVCGFPTPRTQQELRKVEPGRGFYAGAVGWSDAAGDGQWRVSIRSAVLQGNTVRAHAGGGIVADSDAAAEVRETVAKLGPVRAALGLPTGDLVVAP</sequence>
<evidence type="ECO:0000313" key="8">
    <source>
        <dbReference type="Proteomes" id="UP000424462"/>
    </source>
</evidence>
<dbReference type="EC" id="5.4.4.2" evidence="3"/>
<dbReference type="Pfam" id="PF00425">
    <property type="entry name" value="Chorismate_bind"/>
    <property type="match status" value="1"/>
</dbReference>
<accession>A0A6B8W4Z7</accession>
<dbReference type="InterPro" id="IPR015890">
    <property type="entry name" value="Chorismate_C"/>
</dbReference>
<dbReference type="SUPFAM" id="SSF56322">
    <property type="entry name" value="ADC synthase"/>
    <property type="match status" value="1"/>
</dbReference>
<keyword evidence="4 7" id="KW-0413">Isomerase</keyword>
<evidence type="ECO:0000313" key="7">
    <source>
        <dbReference type="EMBL" id="QGU06425.1"/>
    </source>
</evidence>
<keyword evidence="8" id="KW-1185">Reference proteome</keyword>
<reference evidence="7 8" key="1">
    <citation type="submission" date="2019-11" db="EMBL/GenBank/DDBJ databases">
        <title>Complete genome sequence of Corynebacterium kalinowskii 1959, a novel Corynebacterium species isolated from soil of a small paddock in Vilsendorf, Germany.</title>
        <authorList>
            <person name="Schaffert L."/>
            <person name="Ruwe M."/>
            <person name="Milse J."/>
            <person name="Hanuschka K."/>
            <person name="Ortseifen V."/>
            <person name="Droste J."/>
            <person name="Brandt D."/>
            <person name="Schlueter L."/>
            <person name="Kutter Y."/>
            <person name="Vinke S."/>
            <person name="Viehoefer P."/>
            <person name="Jacob L."/>
            <person name="Luebke N.-C."/>
            <person name="Schulte-Berndt E."/>
            <person name="Hain C."/>
            <person name="Linder M."/>
            <person name="Schmidt P."/>
            <person name="Wollenschlaeger L."/>
            <person name="Luttermann T."/>
            <person name="Thieme E."/>
            <person name="Hassa J."/>
            <person name="Haak M."/>
            <person name="Wittchen M."/>
            <person name="Mentz A."/>
            <person name="Persicke M."/>
            <person name="Busche T."/>
            <person name="Ruckert C."/>
        </authorList>
    </citation>
    <scope>NUCLEOTIDE SEQUENCE [LARGE SCALE GENOMIC DNA]</scope>
    <source>
        <strain evidence="7 8">2039</strain>
    </source>
</reference>
<gene>
    <name evidence="7" type="primary">dhbC1</name>
    <name evidence="7" type="ORF">COCCU_02355</name>
</gene>
<dbReference type="PANTHER" id="PTHR42839:SF2">
    <property type="entry name" value="ISOCHORISMATE SYNTHASE ENTC"/>
    <property type="match status" value="1"/>
</dbReference>
<name>A0A6B8W4Z7_9CORY</name>
<evidence type="ECO:0000256" key="2">
    <source>
        <dbReference type="ARBA" id="ARBA00005297"/>
    </source>
</evidence>
<dbReference type="GO" id="GO:0009697">
    <property type="term" value="P:salicylic acid biosynthetic process"/>
    <property type="evidence" value="ECO:0007669"/>
    <property type="project" value="TreeGrafter"/>
</dbReference>
<dbReference type="EMBL" id="CP046455">
    <property type="protein sequence ID" value="QGU06425.1"/>
    <property type="molecule type" value="Genomic_DNA"/>
</dbReference>
<organism evidence="7 8">
    <name type="scientific">Corynebacterium occultum</name>
    <dbReference type="NCBI Taxonomy" id="2675219"/>
    <lineage>
        <taxon>Bacteria</taxon>
        <taxon>Bacillati</taxon>
        <taxon>Actinomycetota</taxon>
        <taxon>Actinomycetes</taxon>
        <taxon>Mycobacteriales</taxon>
        <taxon>Corynebacteriaceae</taxon>
        <taxon>Corynebacterium</taxon>
    </lineage>
</organism>
<dbReference type="NCBIfam" id="TIGR00543">
    <property type="entry name" value="isochor_syn"/>
    <property type="match status" value="1"/>
</dbReference>
<dbReference type="RefSeq" id="WP_156229993.1">
    <property type="nucleotide sequence ID" value="NZ_CP046455.1"/>
</dbReference>
<dbReference type="InterPro" id="IPR005801">
    <property type="entry name" value="ADC_synthase"/>
</dbReference>